<dbReference type="AlphaFoldDB" id="A0A7X4WQZ6"/>
<dbReference type="InterPro" id="IPR010412">
    <property type="entry name" value="DUF1007"/>
</dbReference>
<proteinExistence type="predicted"/>
<dbReference type="EMBL" id="WXWW01000051">
    <property type="protein sequence ID" value="NAW64216.1"/>
    <property type="molecule type" value="Genomic_DNA"/>
</dbReference>
<dbReference type="InterPro" id="IPR016537">
    <property type="entry name" value="UCP008159_ABC"/>
</dbReference>
<organism evidence="1 2">
    <name type="scientific">Photobacterium halotolerans</name>
    <dbReference type="NCBI Taxonomy" id="265726"/>
    <lineage>
        <taxon>Bacteria</taxon>
        <taxon>Pseudomonadati</taxon>
        <taxon>Pseudomonadota</taxon>
        <taxon>Gammaproteobacteria</taxon>
        <taxon>Vibrionales</taxon>
        <taxon>Vibrionaceae</taxon>
        <taxon>Photobacterium</taxon>
    </lineage>
</organism>
<protein>
    <submittedName>
        <fullName evidence="1">DUF1007 family protein</fullName>
    </submittedName>
</protein>
<evidence type="ECO:0000313" key="1">
    <source>
        <dbReference type="EMBL" id="NAW64216.1"/>
    </source>
</evidence>
<dbReference type="PIRSF" id="PIRSF008159">
    <property type="entry name" value="UCP008159_ABC"/>
    <property type="match status" value="1"/>
</dbReference>
<comment type="caution">
    <text evidence="1">The sequence shown here is derived from an EMBL/GenBank/DDBJ whole genome shotgun (WGS) entry which is preliminary data.</text>
</comment>
<dbReference type="Proteomes" id="UP000465712">
    <property type="component" value="Unassembled WGS sequence"/>
</dbReference>
<gene>
    <name evidence="1" type="ORF">CAG72_03205</name>
</gene>
<name>A0A7X4WQZ6_9GAMM</name>
<sequence>MSISSTHMVQIHGLRQHFDGLRKGVLKCFWVFALLVAPTVQAHPHSFADMKTYIQGKDGVITGFKMEWTFDAMTSAYMLDGEDTSPENEQHTFRKMAASMLENIQGDQYFTYFYDGDQPLHYKPAHSGQLTRDRAKLVLSFVLPLSSPQPMTPDTLRLLVFEPSFYLGMTWNSAEDVVLSDELARDCRVELIEPNPTPEQVSYAMSLPADANPDNTLGQLFTQTVQMHCEHTAAGK</sequence>
<dbReference type="Pfam" id="PF06226">
    <property type="entry name" value="DUF1007"/>
    <property type="match status" value="1"/>
</dbReference>
<accession>A0A7X4WQZ6</accession>
<evidence type="ECO:0000313" key="2">
    <source>
        <dbReference type="Proteomes" id="UP000465712"/>
    </source>
</evidence>
<reference evidence="1 2" key="1">
    <citation type="submission" date="2017-05" db="EMBL/GenBank/DDBJ databases">
        <title>High clonality and local adaptation shapes Vibrionaceae linages within an endangered oasis.</title>
        <authorList>
            <person name="Vazquez-Rosas-Landa M."/>
        </authorList>
    </citation>
    <scope>NUCLEOTIDE SEQUENCE [LARGE SCALE GENOMIC DNA]</scope>
    <source>
        <strain evidence="1 2">P46_P4S1P180</strain>
    </source>
</reference>